<dbReference type="InterPro" id="IPR005517">
    <property type="entry name" value="Transl_elong_EFG/EF2_IV"/>
</dbReference>
<keyword evidence="2" id="KW-0342">GTP-binding</keyword>
<dbReference type="InterPro" id="IPR041095">
    <property type="entry name" value="EFG_II"/>
</dbReference>
<dbReference type="InterPro" id="IPR000795">
    <property type="entry name" value="T_Tr_GTP-bd_dom"/>
</dbReference>
<dbReference type="InterPro" id="IPR005225">
    <property type="entry name" value="Small_GTP-bd"/>
</dbReference>
<dbReference type="Gene3D" id="3.30.230.10">
    <property type="match status" value="1"/>
</dbReference>
<dbReference type="InterPro" id="IPR009000">
    <property type="entry name" value="Transl_B-barrel_sf"/>
</dbReference>
<name>A0A2G6KFL0_9ACTN</name>
<evidence type="ECO:0000256" key="1">
    <source>
        <dbReference type="ARBA" id="ARBA00022741"/>
    </source>
</evidence>
<dbReference type="CDD" id="cd01434">
    <property type="entry name" value="EFG_mtEFG1_IV"/>
    <property type="match status" value="1"/>
</dbReference>
<dbReference type="Gene3D" id="3.30.70.240">
    <property type="match status" value="1"/>
</dbReference>
<dbReference type="SUPFAM" id="SSF54980">
    <property type="entry name" value="EF-G C-terminal domain-like"/>
    <property type="match status" value="2"/>
</dbReference>
<dbReference type="Pfam" id="PF00679">
    <property type="entry name" value="EFG_C"/>
    <property type="match status" value="1"/>
</dbReference>
<dbReference type="Gene3D" id="3.30.70.870">
    <property type="entry name" value="Elongation Factor G (Translational Gtpase), domain 3"/>
    <property type="match status" value="1"/>
</dbReference>
<dbReference type="Pfam" id="PF14492">
    <property type="entry name" value="EFG_III"/>
    <property type="match status" value="1"/>
</dbReference>
<dbReference type="SMART" id="SM00838">
    <property type="entry name" value="EFG_C"/>
    <property type="match status" value="1"/>
</dbReference>
<dbReference type="InterPro" id="IPR035647">
    <property type="entry name" value="EFG_III/V"/>
</dbReference>
<dbReference type="InterPro" id="IPR047872">
    <property type="entry name" value="EFG_IV"/>
</dbReference>
<organism evidence="4 5">
    <name type="scientific">Ilumatobacter coccineus</name>
    <dbReference type="NCBI Taxonomy" id="467094"/>
    <lineage>
        <taxon>Bacteria</taxon>
        <taxon>Bacillati</taxon>
        <taxon>Actinomycetota</taxon>
        <taxon>Acidimicrobiia</taxon>
        <taxon>Acidimicrobiales</taxon>
        <taxon>Ilumatobacteraceae</taxon>
        <taxon>Ilumatobacter</taxon>
    </lineage>
</organism>
<dbReference type="Gene3D" id="2.40.30.10">
    <property type="entry name" value="Translation factors"/>
    <property type="match status" value="1"/>
</dbReference>
<keyword evidence="4" id="KW-0251">Elongation factor</keyword>
<protein>
    <submittedName>
        <fullName evidence="4">Elongation factor G</fullName>
    </submittedName>
</protein>
<dbReference type="Pfam" id="PF00009">
    <property type="entry name" value="GTP_EFTU"/>
    <property type="match status" value="1"/>
</dbReference>
<evidence type="ECO:0000313" key="4">
    <source>
        <dbReference type="EMBL" id="PIE34468.1"/>
    </source>
</evidence>
<dbReference type="SUPFAM" id="SSF52540">
    <property type="entry name" value="P-loop containing nucleoside triphosphate hydrolases"/>
    <property type="match status" value="1"/>
</dbReference>
<dbReference type="Proteomes" id="UP000230914">
    <property type="component" value="Unassembled WGS sequence"/>
</dbReference>
<dbReference type="PRINTS" id="PR00315">
    <property type="entry name" value="ELONGATNFCT"/>
</dbReference>
<evidence type="ECO:0000313" key="5">
    <source>
        <dbReference type="Proteomes" id="UP000230914"/>
    </source>
</evidence>
<dbReference type="InterPro" id="IPR020568">
    <property type="entry name" value="Ribosomal_Su5_D2-typ_SF"/>
</dbReference>
<dbReference type="FunFam" id="3.30.70.240:FF:000001">
    <property type="entry name" value="Elongation factor G"/>
    <property type="match status" value="1"/>
</dbReference>
<dbReference type="AlphaFoldDB" id="A0A2G6KFL0"/>
<dbReference type="PANTHER" id="PTHR43261:SF6">
    <property type="entry name" value="ELONGATION FACTOR G-LIKE PROTEIN"/>
    <property type="match status" value="1"/>
</dbReference>
<dbReference type="Gene3D" id="3.40.50.300">
    <property type="entry name" value="P-loop containing nucleotide triphosphate hydrolases"/>
    <property type="match status" value="1"/>
</dbReference>
<dbReference type="NCBIfam" id="NF009379">
    <property type="entry name" value="PRK12740.1-3"/>
    <property type="match status" value="1"/>
</dbReference>
<accession>A0A2G6KFL0</accession>
<dbReference type="SMART" id="SM00889">
    <property type="entry name" value="EFG_IV"/>
    <property type="match status" value="1"/>
</dbReference>
<dbReference type="GO" id="GO:0003746">
    <property type="term" value="F:translation elongation factor activity"/>
    <property type="evidence" value="ECO:0007669"/>
    <property type="project" value="UniProtKB-KW"/>
</dbReference>
<gene>
    <name evidence="4" type="ORF">CSA55_00970</name>
</gene>
<reference evidence="4 5" key="1">
    <citation type="submission" date="2017-10" db="EMBL/GenBank/DDBJ databases">
        <title>Novel microbial diversity and functional potential in the marine mammal oral microbiome.</title>
        <authorList>
            <person name="Dudek N.K."/>
            <person name="Sun C.L."/>
            <person name="Burstein D."/>
            <person name="Kantor R.S."/>
            <person name="Aliaga Goltsman D.S."/>
            <person name="Bik E.M."/>
            <person name="Thomas B.C."/>
            <person name="Banfield J.F."/>
            <person name="Relman D.A."/>
        </authorList>
    </citation>
    <scope>NUCLEOTIDE SEQUENCE [LARGE SCALE GENOMIC DNA]</scope>
    <source>
        <strain evidence="4">DOLJORAL78_61_10</strain>
    </source>
</reference>
<evidence type="ECO:0000259" key="3">
    <source>
        <dbReference type="PROSITE" id="PS51722"/>
    </source>
</evidence>
<keyword evidence="4" id="KW-0648">Protein biosynthesis</keyword>
<dbReference type="NCBIfam" id="TIGR00231">
    <property type="entry name" value="small_GTP"/>
    <property type="match status" value="1"/>
</dbReference>
<dbReference type="NCBIfam" id="NF009381">
    <property type="entry name" value="PRK12740.1-5"/>
    <property type="match status" value="1"/>
</dbReference>
<sequence>MPGFATEHIRNVALIGHGGVGKTTLAEALLHAAKVTTRAGTIDEGNTVLDQCPEEIERKSSVALGVASFDWTTIDGDTYRINLIDTPGNPDFEAEVDAALAVADLAVIVVSAPDGVEVGTELAWEKCEKLNLPRLVFITREGRPRANFERTLTDLRNQFGSGFTPIGLPIGEQEAFEGVADVITERAHRYGDDGSRTIGELPEDMVDRQRSVHEEVVEEIVSGDDEALERYLEGDVPSAQELLASLAAEVLACSEFPVLVGSGTLGIGVDRLAYYICNVGPSPADRTMTVMVDDEETEVAPDPSGTPTVAVFKTVADQYVGQVSIMKVVSGTVQADSTLTDVDTNDSIRMHGLFHLSGSTHTPTDKLIAGDIGGITKISSMTGATLAAKTNVKVVLPEPPMAHLTVALVPESQADDDKLGESLHRLIQEDPSYVLGHDELSRRTTLSVVGDAHLTVALARLRNRYGVHVTTDDVMVPYRRTVTGTVEAEGRVKKQSGGHGQFAVVNLRISPVPSGTGLDFVDAIVGGAIPKNYVAAVRNGVEEAMADGAGLKIPIVDVRVECYDGKTHSVDSSDMAFKTAAALGFADAVAAANPVILEPISQLTITVPTELQGDILGDLSSRRGQIVGSASGERGAQIITAEVPTAEIGRYAMDLRAMTGGRGRYDVEHSRYDRLPSNLAGAIVAAAKER</sequence>
<dbReference type="EMBL" id="PDSL01000019">
    <property type="protein sequence ID" value="PIE34468.1"/>
    <property type="molecule type" value="Genomic_DNA"/>
</dbReference>
<dbReference type="GO" id="GO:0003924">
    <property type="term" value="F:GTPase activity"/>
    <property type="evidence" value="ECO:0007669"/>
    <property type="project" value="InterPro"/>
</dbReference>
<keyword evidence="1" id="KW-0547">Nucleotide-binding</keyword>
<dbReference type="Pfam" id="PF22042">
    <property type="entry name" value="EF-G_D2"/>
    <property type="match status" value="1"/>
</dbReference>
<dbReference type="Pfam" id="PF03764">
    <property type="entry name" value="EFG_IV"/>
    <property type="match status" value="1"/>
</dbReference>
<feature type="domain" description="Tr-type G" evidence="3">
    <location>
        <begin position="7"/>
        <end position="284"/>
    </location>
</feature>
<dbReference type="InterPro" id="IPR000640">
    <property type="entry name" value="EFG_V-like"/>
</dbReference>
<dbReference type="InterPro" id="IPR053905">
    <property type="entry name" value="EF-G-like_DII"/>
</dbReference>
<dbReference type="PROSITE" id="PS51722">
    <property type="entry name" value="G_TR_2"/>
    <property type="match status" value="1"/>
</dbReference>
<comment type="caution">
    <text evidence="4">The sequence shown here is derived from an EMBL/GenBank/DDBJ whole genome shotgun (WGS) entry which is preliminary data.</text>
</comment>
<dbReference type="PANTHER" id="PTHR43261">
    <property type="entry name" value="TRANSLATION ELONGATION FACTOR G-RELATED"/>
    <property type="match status" value="1"/>
</dbReference>
<dbReference type="SUPFAM" id="SSF54211">
    <property type="entry name" value="Ribosomal protein S5 domain 2-like"/>
    <property type="match status" value="1"/>
</dbReference>
<dbReference type="InterPro" id="IPR035649">
    <property type="entry name" value="EFG_V"/>
</dbReference>
<dbReference type="CDD" id="cd03713">
    <property type="entry name" value="EFG_mtEFG_C"/>
    <property type="match status" value="1"/>
</dbReference>
<proteinExistence type="predicted"/>
<dbReference type="GO" id="GO:0032790">
    <property type="term" value="P:ribosome disassembly"/>
    <property type="evidence" value="ECO:0007669"/>
    <property type="project" value="TreeGrafter"/>
</dbReference>
<dbReference type="InterPro" id="IPR027417">
    <property type="entry name" value="P-loop_NTPase"/>
</dbReference>
<evidence type="ECO:0000256" key="2">
    <source>
        <dbReference type="ARBA" id="ARBA00023134"/>
    </source>
</evidence>
<dbReference type="GO" id="GO:0005525">
    <property type="term" value="F:GTP binding"/>
    <property type="evidence" value="ECO:0007669"/>
    <property type="project" value="UniProtKB-KW"/>
</dbReference>
<dbReference type="InterPro" id="IPR014721">
    <property type="entry name" value="Ribsml_uS5_D2-typ_fold_subgr"/>
</dbReference>
<dbReference type="SUPFAM" id="SSF50447">
    <property type="entry name" value="Translation proteins"/>
    <property type="match status" value="1"/>
</dbReference>